<dbReference type="AlphaFoldDB" id="G1WB88"/>
<proteinExistence type="predicted"/>
<sequence>MRFYFIWVCFTLFFACSENRQPIQKNIRKKTEVPNHSNMLQDESFKVFVKKFHSDKHFMESRIAKIVTGFNSDDHIVDDTITGAYKWDKQDIIFYMREVNDAYKSIKYIKKYTMLSAKEQEEYIYIPDSGCFYKCIFQFNEKWYLIGFIVNRL</sequence>
<dbReference type="Gene3D" id="3.10.450.410">
    <property type="match status" value="1"/>
</dbReference>
<evidence type="ECO:0000313" key="1">
    <source>
        <dbReference type="EMBL" id="EGV32321.1"/>
    </source>
</evidence>
<reference evidence="1 2" key="1">
    <citation type="submission" date="2011-07" db="EMBL/GenBank/DDBJ databases">
        <title>The Genome Sequence of Prevotella oulorum F0390.</title>
        <authorList>
            <consortium name="The Broad Institute Genome Sequencing Platform"/>
            <consortium name="The Broad Institute Genome Sequencing Center for Infectious Disease"/>
            <person name="Earl A."/>
            <person name="Ward D."/>
            <person name="Feldgarden M."/>
            <person name="Gevers D."/>
            <person name="Izard J."/>
            <person name="Ganesan A."/>
            <person name="Baranova O.V."/>
            <person name="Blanton J.M."/>
            <person name="Tanner A.C."/>
            <person name="Dewhirst F.E."/>
            <person name="Young S.K."/>
            <person name="Zeng Q."/>
            <person name="Gargeya S."/>
            <person name="Fitzgerald M."/>
            <person name="Haas B."/>
            <person name="Abouelleil A."/>
            <person name="Alvarado L."/>
            <person name="Arachchi H.M."/>
            <person name="Berlin A."/>
            <person name="Brown A."/>
            <person name="Chapman S.B."/>
            <person name="Chen Z."/>
            <person name="Dunbar C."/>
            <person name="Freedman E."/>
            <person name="Gearin G."/>
            <person name="Gellesch M."/>
            <person name="Goldberg J."/>
            <person name="Griggs A."/>
            <person name="Gujja S."/>
            <person name="Heiman D."/>
            <person name="Howarth C."/>
            <person name="Larson L."/>
            <person name="Lui A."/>
            <person name="MacDonald P.J.P."/>
            <person name="Mehta T."/>
            <person name="Montmayeur A."/>
            <person name="Murphy C."/>
            <person name="Neiman D."/>
            <person name="Pearson M."/>
            <person name="Priest M."/>
            <person name="Roberts A."/>
            <person name="Saif S."/>
            <person name="Shea T."/>
            <person name="Shenoy N."/>
            <person name="Sisk P."/>
            <person name="Stolte C."/>
            <person name="Sykes S."/>
            <person name="Wortman J."/>
            <person name="Nusbaum C."/>
            <person name="Birren B."/>
        </authorList>
    </citation>
    <scope>NUCLEOTIDE SEQUENCE [LARGE SCALE GENOMIC DNA]</scope>
    <source>
        <strain evidence="1 2">F0390</strain>
    </source>
</reference>
<comment type="caution">
    <text evidence="1">The sequence shown here is derived from an EMBL/GenBank/DDBJ whole genome shotgun (WGS) entry which is preliminary data.</text>
</comment>
<dbReference type="PROSITE" id="PS51257">
    <property type="entry name" value="PROKAR_LIPOPROTEIN"/>
    <property type="match status" value="1"/>
</dbReference>
<keyword evidence="2" id="KW-1185">Reference proteome</keyword>
<gene>
    <name evidence="1" type="ORF">HMPREF9431_01089</name>
</gene>
<accession>G1WB88</accession>
<organism evidence="1 2">
    <name type="scientific">Segatella oulorum F0390</name>
    <dbReference type="NCBI Taxonomy" id="702438"/>
    <lineage>
        <taxon>Bacteria</taxon>
        <taxon>Pseudomonadati</taxon>
        <taxon>Bacteroidota</taxon>
        <taxon>Bacteroidia</taxon>
        <taxon>Bacteroidales</taxon>
        <taxon>Prevotellaceae</taxon>
        <taxon>Segatella</taxon>
    </lineage>
</organism>
<evidence type="ECO:0000313" key="2">
    <source>
        <dbReference type="Proteomes" id="UP000005141"/>
    </source>
</evidence>
<evidence type="ECO:0008006" key="3">
    <source>
        <dbReference type="Google" id="ProtNLM"/>
    </source>
</evidence>
<name>G1WB88_9BACT</name>
<dbReference type="HOGENOM" id="CLU_1711599_0_0_10"/>
<protein>
    <recommendedName>
        <fullName evidence="3">DUF4348 domain-containing protein</fullName>
    </recommendedName>
</protein>
<dbReference type="EMBL" id="ADGI01000036">
    <property type="protein sequence ID" value="EGV32321.1"/>
    <property type="molecule type" value="Genomic_DNA"/>
</dbReference>
<dbReference type="Proteomes" id="UP000005141">
    <property type="component" value="Unassembled WGS sequence"/>
</dbReference>